<dbReference type="GO" id="GO:0005886">
    <property type="term" value="C:plasma membrane"/>
    <property type="evidence" value="ECO:0007669"/>
    <property type="project" value="TreeGrafter"/>
</dbReference>
<evidence type="ECO:0000259" key="7">
    <source>
        <dbReference type="PROSITE" id="PS51485"/>
    </source>
</evidence>
<feature type="transmembrane region" description="Helical" evidence="5">
    <location>
        <begin position="157"/>
        <end position="178"/>
    </location>
</feature>
<dbReference type="SUPFAM" id="SSF49503">
    <property type="entry name" value="Cupredoxins"/>
    <property type="match status" value="1"/>
</dbReference>
<dbReference type="PANTHER" id="PTHR33021:SF193">
    <property type="entry name" value="OS06G0218600 PROTEIN"/>
    <property type="match status" value="1"/>
</dbReference>
<keyword evidence="3" id="KW-0325">Glycoprotein</keyword>
<feature type="domain" description="Phytocyanin" evidence="7">
    <location>
        <begin position="24"/>
        <end position="122"/>
    </location>
</feature>
<comment type="caution">
    <text evidence="8">The sequence shown here is derived from an EMBL/GenBank/DDBJ whole genome shotgun (WGS) entry which is preliminary data.</text>
</comment>
<keyword evidence="5" id="KW-1133">Transmembrane helix</keyword>
<evidence type="ECO:0000256" key="5">
    <source>
        <dbReference type="SAM" id="Phobius"/>
    </source>
</evidence>
<feature type="chain" id="PRO_5022697889" evidence="6">
    <location>
        <begin position="24"/>
        <end position="185"/>
    </location>
</feature>
<dbReference type="InterPro" id="IPR028871">
    <property type="entry name" value="BlueCu_1_BS"/>
</dbReference>
<dbReference type="OrthoDB" id="206968at2759"/>
<name>A0A5A7Q5L9_STRAF</name>
<dbReference type="GO" id="GO:0046872">
    <property type="term" value="F:metal ion binding"/>
    <property type="evidence" value="ECO:0007669"/>
    <property type="project" value="UniProtKB-KW"/>
</dbReference>
<keyword evidence="1" id="KW-0479">Metal-binding</keyword>
<dbReference type="AlphaFoldDB" id="A0A5A7Q5L9"/>
<dbReference type="GO" id="GO:0009055">
    <property type="term" value="F:electron transfer activity"/>
    <property type="evidence" value="ECO:0007669"/>
    <property type="project" value="InterPro"/>
</dbReference>
<dbReference type="InterPro" id="IPR039391">
    <property type="entry name" value="Phytocyanin-like"/>
</dbReference>
<dbReference type="FunFam" id="2.60.40.420:FF:000003">
    <property type="entry name" value="Blue copper"/>
    <property type="match status" value="1"/>
</dbReference>
<dbReference type="PROSITE" id="PS00196">
    <property type="entry name" value="COPPER_BLUE"/>
    <property type="match status" value="1"/>
</dbReference>
<organism evidence="8 9">
    <name type="scientific">Striga asiatica</name>
    <name type="common">Asiatic witchweed</name>
    <name type="synonym">Buchnera asiatica</name>
    <dbReference type="NCBI Taxonomy" id="4170"/>
    <lineage>
        <taxon>Eukaryota</taxon>
        <taxon>Viridiplantae</taxon>
        <taxon>Streptophyta</taxon>
        <taxon>Embryophyta</taxon>
        <taxon>Tracheophyta</taxon>
        <taxon>Spermatophyta</taxon>
        <taxon>Magnoliopsida</taxon>
        <taxon>eudicotyledons</taxon>
        <taxon>Gunneridae</taxon>
        <taxon>Pentapetalae</taxon>
        <taxon>asterids</taxon>
        <taxon>lamiids</taxon>
        <taxon>Lamiales</taxon>
        <taxon>Orobanchaceae</taxon>
        <taxon>Buchnereae</taxon>
        <taxon>Striga</taxon>
    </lineage>
</organism>
<keyword evidence="9" id="KW-1185">Reference proteome</keyword>
<dbReference type="CDD" id="cd04216">
    <property type="entry name" value="Phytocyanin"/>
    <property type="match status" value="1"/>
</dbReference>
<keyword evidence="6" id="KW-0732">Signal</keyword>
<dbReference type="InterPro" id="IPR008972">
    <property type="entry name" value="Cupredoxin"/>
</dbReference>
<sequence length="185" mass="18837">MSNLSRVGLMMVLMVYMSRLGAAAVYTVGDSTGWASGADYTTWTSDKAFAVGDTLVFNYSPGHTVDEVSQADFQSCTTGNSITTDSSGATKITLKTAGTHYFICAIPGHCAGGMRLAVPVAAGGTTTTTTTPATATTTTTTSPVPPTPRAGSFAQSAAAAAVLSPGMAVILGFVVVGFKSLVFWV</sequence>
<feature type="region of interest" description="Disordered" evidence="4">
    <location>
        <begin position="127"/>
        <end position="150"/>
    </location>
</feature>
<reference evidence="9" key="1">
    <citation type="journal article" date="2019" name="Curr. Biol.">
        <title>Genome Sequence of Striga asiatica Provides Insight into the Evolution of Plant Parasitism.</title>
        <authorList>
            <person name="Yoshida S."/>
            <person name="Kim S."/>
            <person name="Wafula E.K."/>
            <person name="Tanskanen J."/>
            <person name="Kim Y.M."/>
            <person name="Honaas L."/>
            <person name="Yang Z."/>
            <person name="Spallek T."/>
            <person name="Conn C.E."/>
            <person name="Ichihashi Y."/>
            <person name="Cheong K."/>
            <person name="Cui S."/>
            <person name="Der J.P."/>
            <person name="Gundlach H."/>
            <person name="Jiao Y."/>
            <person name="Hori C."/>
            <person name="Ishida J.K."/>
            <person name="Kasahara H."/>
            <person name="Kiba T."/>
            <person name="Kim M.S."/>
            <person name="Koo N."/>
            <person name="Laohavisit A."/>
            <person name="Lee Y.H."/>
            <person name="Lumba S."/>
            <person name="McCourt P."/>
            <person name="Mortimer J.C."/>
            <person name="Mutuku J.M."/>
            <person name="Nomura T."/>
            <person name="Sasaki-Sekimoto Y."/>
            <person name="Seto Y."/>
            <person name="Wang Y."/>
            <person name="Wakatake T."/>
            <person name="Sakakibara H."/>
            <person name="Demura T."/>
            <person name="Yamaguchi S."/>
            <person name="Yoneyama K."/>
            <person name="Manabe R.I."/>
            <person name="Nelson D.C."/>
            <person name="Schulman A.H."/>
            <person name="Timko M.P."/>
            <person name="dePamphilis C.W."/>
            <person name="Choi D."/>
            <person name="Shirasu K."/>
        </authorList>
    </citation>
    <scope>NUCLEOTIDE SEQUENCE [LARGE SCALE GENOMIC DNA]</scope>
    <source>
        <strain evidence="9">cv. UVA1</strain>
    </source>
</reference>
<dbReference type="Proteomes" id="UP000325081">
    <property type="component" value="Unassembled WGS sequence"/>
</dbReference>
<dbReference type="InterPro" id="IPR003245">
    <property type="entry name" value="Phytocyanin_dom"/>
</dbReference>
<evidence type="ECO:0000256" key="1">
    <source>
        <dbReference type="ARBA" id="ARBA00022723"/>
    </source>
</evidence>
<keyword evidence="5" id="KW-0472">Membrane</keyword>
<keyword evidence="5" id="KW-0812">Transmembrane</keyword>
<dbReference type="Pfam" id="PF02298">
    <property type="entry name" value="Cu_bind_like"/>
    <property type="match status" value="1"/>
</dbReference>
<feature type="compositionally biased region" description="Low complexity" evidence="4">
    <location>
        <begin position="127"/>
        <end position="142"/>
    </location>
</feature>
<keyword evidence="2" id="KW-0186">Copper</keyword>
<feature type="signal peptide" evidence="6">
    <location>
        <begin position="1"/>
        <end position="23"/>
    </location>
</feature>
<dbReference type="EMBL" id="BKCP01005849">
    <property type="protein sequence ID" value="GER40256.1"/>
    <property type="molecule type" value="Genomic_DNA"/>
</dbReference>
<dbReference type="PROSITE" id="PS51485">
    <property type="entry name" value="PHYTOCYANIN"/>
    <property type="match status" value="1"/>
</dbReference>
<proteinExistence type="predicted"/>
<evidence type="ECO:0000256" key="2">
    <source>
        <dbReference type="ARBA" id="ARBA00023008"/>
    </source>
</evidence>
<protein>
    <submittedName>
        <fullName evidence="8">Cupredoxin superfamily protein</fullName>
    </submittedName>
</protein>
<dbReference type="Gene3D" id="2.60.40.420">
    <property type="entry name" value="Cupredoxins - blue copper proteins"/>
    <property type="match status" value="1"/>
</dbReference>
<gene>
    <name evidence="8" type="ORF">STAS_16908</name>
</gene>
<accession>A0A5A7Q5L9</accession>
<evidence type="ECO:0000313" key="8">
    <source>
        <dbReference type="EMBL" id="GER40256.1"/>
    </source>
</evidence>
<evidence type="ECO:0000256" key="6">
    <source>
        <dbReference type="SAM" id="SignalP"/>
    </source>
</evidence>
<evidence type="ECO:0000256" key="3">
    <source>
        <dbReference type="ARBA" id="ARBA00023180"/>
    </source>
</evidence>
<dbReference type="PANTHER" id="PTHR33021">
    <property type="entry name" value="BLUE COPPER PROTEIN"/>
    <property type="match status" value="1"/>
</dbReference>
<evidence type="ECO:0000313" key="9">
    <source>
        <dbReference type="Proteomes" id="UP000325081"/>
    </source>
</evidence>
<evidence type="ECO:0000256" key="4">
    <source>
        <dbReference type="SAM" id="MobiDB-lite"/>
    </source>
</evidence>